<reference evidence="7" key="1">
    <citation type="submission" date="2021-02" db="EMBL/GenBank/DDBJ databases">
        <title>Skermanella TT6 skin isolate.</title>
        <authorList>
            <person name="Lee K."/>
            <person name="Ganzorig M."/>
        </authorList>
    </citation>
    <scope>NUCLEOTIDE SEQUENCE</scope>
    <source>
        <strain evidence="7">TT6</strain>
    </source>
</reference>
<dbReference type="Gene3D" id="3.40.800.20">
    <property type="entry name" value="Histone deacetylase domain"/>
    <property type="match status" value="1"/>
</dbReference>
<evidence type="ECO:0000256" key="4">
    <source>
        <dbReference type="ARBA" id="ARBA00022801"/>
    </source>
</evidence>
<dbReference type="PANTHER" id="PTHR10625">
    <property type="entry name" value="HISTONE DEACETYLASE HDAC1-RELATED"/>
    <property type="match status" value="1"/>
</dbReference>
<evidence type="ECO:0000256" key="3">
    <source>
        <dbReference type="ARBA" id="ARBA00022723"/>
    </source>
</evidence>
<keyword evidence="3" id="KW-0479">Metal-binding</keyword>
<keyword evidence="5" id="KW-0862">Zinc</keyword>
<evidence type="ECO:0000313" key="8">
    <source>
        <dbReference type="Proteomes" id="UP000595197"/>
    </source>
</evidence>
<dbReference type="RefSeq" id="WP_201070996.1">
    <property type="nucleotide sequence ID" value="NZ_CP067420.1"/>
</dbReference>
<dbReference type="Proteomes" id="UP000595197">
    <property type="component" value="Chromosome"/>
</dbReference>
<evidence type="ECO:0000259" key="6">
    <source>
        <dbReference type="Pfam" id="PF00850"/>
    </source>
</evidence>
<evidence type="ECO:0000256" key="1">
    <source>
        <dbReference type="ARBA" id="ARBA00001947"/>
    </source>
</evidence>
<feature type="domain" description="Histone deacetylase" evidence="6">
    <location>
        <begin position="27"/>
        <end position="341"/>
    </location>
</feature>
<dbReference type="SUPFAM" id="SSF52768">
    <property type="entry name" value="Arginase/deacetylase"/>
    <property type="match status" value="1"/>
</dbReference>
<dbReference type="InterPro" id="IPR023696">
    <property type="entry name" value="Ureohydrolase_dom_sf"/>
</dbReference>
<organism evidence="7 8">
    <name type="scientific">Skermanella cutis</name>
    <dbReference type="NCBI Taxonomy" id="2775420"/>
    <lineage>
        <taxon>Bacteria</taxon>
        <taxon>Pseudomonadati</taxon>
        <taxon>Pseudomonadota</taxon>
        <taxon>Alphaproteobacteria</taxon>
        <taxon>Rhodospirillales</taxon>
        <taxon>Azospirillaceae</taxon>
        <taxon>Skermanella</taxon>
    </lineage>
</organism>
<evidence type="ECO:0000256" key="2">
    <source>
        <dbReference type="ARBA" id="ARBA00005947"/>
    </source>
</evidence>
<dbReference type="InterPro" id="IPR037138">
    <property type="entry name" value="His_deacetylse_dom_sf"/>
</dbReference>
<evidence type="ECO:0000313" key="7">
    <source>
        <dbReference type="EMBL" id="QQP87589.1"/>
    </source>
</evidence>
<gene>
    <name evidence="7" type="ORF">IGS68_15935</name>
</gene>
<sequence>MRCFHHPDTLLHRPPQFLVRGQPRPVPEKPERVQAVLDALGRRGDRVEIAPDAGAAPRAAVHSPEYLAFLETAHARWAALPDASPAVIPNVHRGPDMLSYPSGVVGQAGFHMSDTACPIAEGTWAATRAASDCAVAAARAVATGGAPSAYALCRPPGHHAGRDMAGGFCYLNHAALAAQEALGLLAARGLPPRAAVFDVDVHHGNGTQAIFRERDDVFFVSVHADPMEFYPFMAGHAHERGTGRGEGFTLNLPLPLGTSEEAFLAAVRDGLAAIGRFAPSLLVLSLGFDTFKDDPLAAFGVTTPGFGRLGRIIAGASLPTVLIQEGGYAVDHLAANLSSFLDGFEAVHRLPSAP</sequence>
<dbReference type="InterPro" id="IPR000286">
    <property type="entry name" value="HDACs"/>
</dbReference>
<keyword evidence="8" id="KW-1185">Reference proteome</keyword>
<accession>A0ABX7B151</accession>
<comment type="similarity">
    <text evidence="2">Belongs to the histone deacetylase family.</text>
</comment>
<dbReference type="EMBL" id="CP067420">
    <property type="protein sequence ID" value="QQP87589.1"/>
    <property type="molecule type" value="Genomic_DNA"/>
</dbReference>
<dbReference type="Pfam" id="PF00850">
    <property type="entry name" value="Hist_deacetyl"/>
    <property type="match status" value="1"/>
</dbReference>
<evidence type="ECO:0000256" key="5">
    <source>
        <dbReference type="ARBA" id="ARBA00022833"/>
    </source>
</evidence>
<comment type="cofactor">
    <cofactor evidence="1">
        <name>Zn(2+)</name>
        <dbReference type="ChEBI" id="CHEBI:29105"/>
    </cofactor>
</comment>
<dbReference type="PRINTS" id="PR01270">
    <property type="entry name" value="HDASUPER"/>
</dbReference>
<dbReference type="PANTHER" id="PTHR10625:SF17">
    <property type="entry name" value="HISTONE DEACETYLASE 8"/>
    <property type="match status" value="1"/>
</dbReference>
<keyword evidence="4" id="KW-0378">Hydrolase</keyword>
<dbReference type="InterPro" id="IPR023801">
    <property type="entry name" value="His_deacetylse_dom"/>
</dbReference>
<name>A0ABX7B151_9PROT</name>
<dbReference type="CDD" id="cd10001">
    <property type="entry name" value="HDAC_classII_APAH"/>
    <property type="match status" value="1"/>
</dbReference>
<protein>
    <submittedName>
        <fullName evidence="7">Histone deacetylase family protein</fullName>
    </submittedName>
</protein>
<proteinExistence type="inferred from homology"/>